<feature type="compositionally biased region" description="Acidic residues" evidence="1">
    <location>
        <begin position="523"/>
        <end position="544"/>
    </location>
</feature>
<feature type="compositionally biased region" description="Acidic residues" evidence="1">
    <location>
        <begin position="222"/>
        <end position="236"/>
    </location>
</feature>
<evidence type="ECO:0000313" key="3">
    <source>
        <dbReference type="Proteomes" id="UP001338125"/>
    </source>
</evidence>
<name>A0ABR0SEF7_9HYPO</name>
<feature type="compositionally biased region" description="Polar residues" evidence="1">
    <location>
        <begin position="414"/>
        <end position="425"/>
    </location>
</feature>
<accession>A0ABR0SEF7</accession>
<keyword evidence="3" id="KW-1185">Reference proteome</keyword>
<comment type="caution">
    <text evidence="2">The sequence shown here is derived from an EMBL/GenBank/DDBJ whole genome shotgun (WGS) entry which is preliminary data.</text>
</comment>
<feature type="region of interest" description="Disordered" evidence="1">
    <location>
        <begin position="153"/>
        <end position="573"/>
    </location>
</feature>
<protein>
    <submittedName>
        <fullName evidence="2">Uncharacterized protein</fullName>
    </submittedName>
</protein>
<feature type="compositionally biased region" description="Low complexity" evidence="1">
    <location>
        <begin position="86"/>
        <end position="100"/>
    </location>
</feature>
<feature type="compositionally biased region" description="Low complexity" evidence="1">
    <location>
        <begin position="476"/>
        <end position="495"/>
    </location>
</feature>
<feature type="compositionally biased region" description="Basic and acidic residues" evidence="1">
    <location>
        <begin position="69"/>
        <end position="80"/>
    </location>
</feature>
<dbReference type="Proteomes" id="UP001338125">
    <property type="component" value="Unassembled WGS sequence"/>
</dbReference>
<feature type="compositionally biased region" description="Acidic residues" evidence="1">
    <location>
        <begin position="444"/>
        <end position="462"/>
    </location>
</feature>
<feature type="compositionally biased region" description="Low complexity" evidence="1">
    <location>
        <begin position="321"/>
        <end position="330"/>
    </location>
</feature>
<feature type="compositionally biased region" description="Basic and acidic residues" evidence="1">
    <location>
        <begin position="271"/>
        <end position="290"/>
    </location>
</feature>
<feature type="region of interest" description="Disordered" evidence="1">
    <location>
        <begin position="1"/>
        <end position="117"/>
    </location>
</feature>
<feature type="compositionally biased region" description="Acidic residues" evidence="1">
    <location>
        <begin position="291"/>
        <end position="302"/>
    </location>
</feature>
<feature type="compositionally biased region" description="Low complexity" evidence="1">
    <location>
        <begin position="1"/>
        <end position="19"/>
    </location>
</feature>
<feature type="compositionally biased region" description="Polar residues" evidence="1">
    <location>
        <begin position="177"/>
        <end position="189"/>
    </location>
</feature>
<dbReference type="EMBL" id="JAVFKD010000014">
    <property type="protein sequence ID" value="KAK5990226.1"/>
    <property type="molecule type" value="Genomic_DNA"/>
</dbReference>
<feature type="compositionally biased region" description="Polar residues" evidence="1">
    <location>
        <begin position="374"/>
        <end position="397"/>
    </location>
</feature>
<gene>
    <name evidence="2" type="ORF">PT974_08492</name>
</gene>
<sequence>MPRPATRGRPAPARASRAPPRSPSPEPGKDNNNNNAIEQKGQDRGRTRTSRSAGKLSMEEEEAIRTATRSRDAALDRLANEDATTSGNNGRDGSSGGSVEVGRRIMETPAHRRDTTGLDLADDSIFGDLDDSFADGEMPQGLRSTDTSIISLSNFRTRSRQSSFIGRNDPPIRPSSRGGTTPGFASSFNIGAFRRRAREPSILGTSRKPLQEPSKTVQNTELESESESEDDFEPEAESTPLNNRRKTRQSEELRRASSPEAPESSNPKKRKSEDAHHSSIRPDKVSRTETADEVIEASDSELSDAPSPPQHPEQDSDSELSELSSPQELPGFFQRPVTPINDDEINAPPASSGSEGEDIWPDIRTLAKKRRRPSVTTPSKLDNLSDISSPPSLTHSPNFEEARGRGRGRPAPRQQTSPKLTTADLTSLLPKRRYKKARDPLGLDSDEELDATDLGDEDDELSYLDTQAARRRKGSRPPSRATSARPASRGGRAPALKSKQAQASKRPAPRNAESYSRRSSDKENEDDNSEERGEEDEAGEDAEEESRFMPLADDTFDAGAATSSGETLSADELKQASRKFKEVDRWELEYEEVTETSSPQDGR</sequence>
<evidence type="ECO:0000313" key="2">
    <source>
        <dbReference type="EMBL" id="KAK5990226.1"/>
    </source>
</evidence>
<proteinExistence type="predicted"/>
<organism evidence="2 3">
    <name type="scientific">Cladobotryum mycophilum</name>
    <dbReference type="NCBI Taxonomy" id="491253"/>
    <lineage>
        <taxon>Eukaryota</taxon>
        <taxon>Fungi</taxon>
        <taxon>Dikarya</taxon>
        <taxon>Ascomycota</taxon>
        <taxon>Pezizomycotina</taxon>
        <taxon>Sordariomycetes</taxon>
        <taxon>Hypocreomycetidae</taxon>
        <taxon>Hypocreales</taxon>
        <taxon>Hypocreaceae</taxon>
        <taxon>Cladobotryum</taxon>
    </lineage>
</organism>
<feature type="compositionally biased region" description="Basic and acidic residues" evidence="1">
    <location>
        <begin position="248"/>
        <end position="257"/>
    </location>
</feature>
<reference evidence="2 3" key="1">
    <citation type="submission" date="2024-01" db="EMBL/GenBank/DDBJ databases">
        <title>Complete genome of Cladobotryum mycophilum ATHUM6906.</title>
        <authorList>
            <person name="Christinaki A.C."/>
            <person name="Myridakis A.I."/>
            <person name="Kouvelis V.N."/>
        </authorList>
    </citation>
    <scope>NUCLEOTIDE SEQUENCE [LARGE SCALE GENOMIC DNA]</scope>
    <source>
        <strain evidence="2 3">ATHUM6906</strain>
    </source>
</reference>
<evidence type="ECO:0000256" key="1">
    <source>
        <dbReference type="SAM" id="MobiDB-lite"/>
    </source>
</evidence>
<feature type="compositionally biased region" description="Polar residues" evidence="1">
    <location>
        <begin position="153"/>
        <end position="165"/>
    </location>
</feature>
<feature type="compositionally biased region" description="Basic and acidic residues" evidence="1">
    <location>
        <begin position="101"/>
        <end position="116"/>
    </location>
</feature>